<evidence type="ECO:0000313" key="3">
    <source>
        <dbReference type="Proteomes" id="UP000035481"/>
    </source>
</evidence>
<organism evidence="2 3">
    <name type="scientific">Dyella japonica DSM 16301</name>
    <dbReference type="NCBI Taxonomy" id="1440762"/>
    <lineage>
        <taxon>Bacteria</taxon>
        <taxon>Pseudomonadati</taxon>
        <taxon>Pseudomonadota</taxon>
        <taxon>Gammaproteobacteria</taxon>
        <taxon>Lysobacterales</taxon>
        <taxon>Rhodanobacteraceae</taxon>
        <taxon>Dyella</taxon>
    </lineage>
</organism>
<evidence type="ECO:0000256" key="1">
    <source>
        <dbReference type="SAM" id="MobiDB-lite"/>
    </source>
</evidence>
<dbReference type="STRING" id="1440762.Y882_00155"/>
<dbReference type="AlphaFoldDB" id="A0A0G9H983"/>
<evidence type="ECO:0000313" key="2">
    <source>
        <dbReference type="EMBL" id="KLD66133.1"/>
    </source>
</evidence>
<accession>A0A0G9H983</accession>
<name>A0A0G9H983_9GAMM</name>
<dbReference type="EMBL" id="JPLA01000001">
    <property type="protein sequence ID" value="KLD66133.1"/>
    <property type="molecule type" value="Genomic_DNA"/>
</dbReference>
<gene>
    <name evidence="2" type="ORF">Y882_00155</name>
</gene>
<feature type="region of interest" description="Disordered" evidence="1">
    <location>
        <begin position="61"/>
        <end position="119"/>
    </location>
</feature>
<feature type="compositionally biased region" description="Basic and acidic residues" evidence="1">
    <location>
        <begin position="63"/>
        <end position="84"/>
    </location>
</feature>
<protein>
    <submittedName>
        <fullName evidence="2">Uncharacterized protein</fullName>
    </submittedName>
</protein>
<sequence length="119" mass="12954">MKGMPWTAPAYDQLQPQGVPDLFCIAVDDGRCTCHAEQGTKYEVEPGVCRAIARDGVYNPFRKPLEHVSPRTGRQGEDKGEGATKEQPTAVAGVGGYWPKPTIPQDYSPPEHQIATGMN</sequence>
<reference evidence="2 3" key="1">
    <citation type="journal article" date="2015" name="Antonie Van Leeuwenhoek">
        <title>A phylogenomic and molecular marker based taxonomic framework for the order Xanthomonadales: proposal to transfer the families Algiphilaceae and Solimonadaceae to the order Nevskiales ord. nov. and to create a new family within the order Xanthomonadales, the family Rhodanobacteraceae fam. nov., containing the genus Rhodanobacter and its closest relatives.</title>
        <authorList>
            <person name="Naushad S."/>
            <person name="Adeolu M."/>
            <person name="Wong S."/>
            <person name="Sohail M."/>
            <person name="Schellhorn H.E."/>
            <person name="Gupta R.S."/>
        </authorList>
    </citation>
    <scope>NUCLEOTIDE SEQUENCE [LARGE SCALE GENOMIC DNA]</scope>
    <source>
        <strain evidence="2 3">DSM 16301</strain>
    </source>
</reference>
<dbReference type="Proteomes" id="UP000035481">
    <property type="component" value="Unassembled WGS sequence"/>
</dbReference>
<proteinExistence type="predicted"/>
<comment type="caution">
    <text evidence="2">The sequence shown here is derived from an EMBL/GenBank/DDBJ whole genome shotgun (WGS) entry which is preliminary data.</text>
</comment>
<dbReference type="PATRIC" id="fig|1440762.4.peg.30"/>